<dbReference type="PANTHER" id="PTHR36966">
    <property type="entry name" value="REP-ASSOCIATED TYROSINE TRANSPOSASE"/>
    <property type="match status" value="1"/>
</dbReference>
<protein>
    <submittedName>
        <fullName evidence="2">Putative transposase</fullName>
    </submittedName>
</protein>
<dbReference type="SUPFAM" id="SSF143422">
    <property type="entry name" value="Transposase IS200-like"/>
    <property type="match status" value="1"/>
</dbReference>
<dbReference type="RefSeq" id="WP_110256228.1">
    <property type="nucleotide sequence ID" value="NZ_QJKB01000005.1"/>
</dbReference>
<dbReference type="Proteomes" id="UP000247792">
    <property type="component" value="Unassembled WGS sequence"/>
</dbReference>
<accession>A0A318J5K5</accession>
<feature type="domain" description="Transposase IS200-like" evidence="1">
    <location>
        <begin position="8"/>
        <end position="131"/>
    </location>
</feature>
<dbReference type="GO" id="GO:0004803">
    <property type="term" value="F:transposase activity"/>
    <property type="evidence" value="ECO:0007669"/>
    <property type="project" value="InterPro"/>
</dbReference>
<dbReference type="SMART" id="SM01321">
    <property type="entry name" value="Y1_Tnp"/>
    <property type="match status" value="1"/>
</dbReference>
<keyword evidence="3" id="KW-1185">Reference proteome</keyword>
<dbReference type="InterPro" id="IPR052715">
    <property type="entry name" value="RAYT_transposase"/>
</dbReference>
<dbReference type="Gene3D" id="3.30.70.1290">
    <property type="entry name" value="Transposase IS200-like"/>
    <property type="match status" value="1"/>
</dbReference>
<evidence type="ECO:0000259" key="1">
    <source>
        <dbReference type="SMART" id="SM01321"/>
    </source>
</evidence>
<evidence type="ECO:0000313" key="2">
    <source>
        <dbReference type="EMBL" id="PXX42703.1"/>
    </source>
</evidence>
<dbReference type="InterPro" id="IPR002686">
    <property type="entry name" value="Transposase_17"/>
</dbReference>
<dbReference type="Pfam" id="PF01797">
    <property type="entry name" value="Y1_Tnp"/>
    <property type="match status" value="1"/>
</dbReference>
<dbReference type="NCBIfam" id="NF047646">
    <property type="entry name" value="REP_Tyr_transpos"/>
    <property type="match status" value="1"/>
</dbReference>
<dbReference type="OrthoDB" id="9794403at2"/>
<evidence type="ECO:0000313" key="3">
    <source>
        <dbReference type="Proteomes" id="UP000247792"/>
    </source>
</evidence>
<dbReference type="PANTHER" id="PTHR36966:SF1">
    <property type="entry name" value="REP-ASSOCIATED TYROSINE TRANSPOSASE"/>
    <property type="match status" value="1"/>
</dbReference>
<gene>
    <name evidence="2" type="ORF">DFR42_105366</name>
</gene>
<dbReference type="EMBL" id="QJKB01000005">
    <property type="protein sequence ID" value="PXX42703.1"/>
    <property type="molecule type" value="Genomic_DNA"/>
</dbReference>
<dbReference type="GO" id="GO:0006313">
    <property type="term" value="P:DNA transposition"/>
    <property type="evidence" value="ECO:0007669"/>
    <property type="project" value="InterPro"/>
</dbReference>
<dbReference type="InterPro" id="IPR036515">
    <property type="entry name" value="Transposase_17_sf"/>
</dbReference>
<dbReference type="AlphaFoldDB" id="A0A318J5K5"/>
<proteinExistence type="predicted"/>
<organism evidence="2 3">
    <name type="scientific">Undibacterium pigrum</name>
    <dbReference type="NCBI Taxonomy" id="401470"/>
    <lineage>
        <taxon>Bacteria</taxon>
        <taxon>Pseudomonadati</taxon>
        <taxon>Pseudomonadota</taxon>
        <taxon>Betaproteobacteria</taxon>
        <taxon>Burkholderiales</taxon>
        <taxon>Oxalobacteraceae</taxon>
        <taxon>Undibacterium</taxon>
    </lineage>
</organism>
<name>A0A318J5K5_9BURK</name>
<sequence>MRYRRANVPGATYFFTVNLQNRKSQLLTEHIDILRTAFRTVQQRYPFKIIAMVVMPEHLHAIWELPQGDLDFSLRWSLIKAAFSKALPKQENISISRQQKRERGIWQRRFWEHLIRDDDDLEMHISYLHYNPVKHGYVDQASAWPHSSLHKFIAQGILDINWGETARTIELQKVE</sequence>
<reference evidence="2 3" key="1">
    <citation type="submission" date="2018-05" db="EMBL/GenBank/DDBJ databases">
        <title>Genomic Encyclopedia of Type Strains, Phase IV (KMG-IV): sequencing the most valuable type-strain genomes for metagenomic binning, comparative biology and taxonomic classification.</title>
        <authorList>
            <person name="Goeker M."/>
        </authorList>
    </citation>
    <scope>NUCLEOTIDE SEQUENCE [LARGE SCALE GENOMIC DNA]</scope>
    <source>
        <strain evidence="2 3">DSM 19792</strain>
    </source>
</reference>
<dbReference type="GO" id="GO:0043565">
    <property type="term" value="F:sequence-specific DNA binding"/>
    <property type="evidence" value="ECO:0007669"/>
    <property type="project" value="TreeGrafter"/>
</dbReference>
<comment type="caution">
    <text evidence="2">The sequence shown here is derived from an EMBL/GenBank/DDBJ whole genome shotgun (WGS) entry which is preliminary data.</text>
</comment>